<reference evidence="2 3" key="1">
    <citation type="submission" date="2018-10" db="EMBL/GenBank/DDBJ databases">
        <title>Complete genome sequence of Malassezia restricta CBS 7877.</title>
        <authorList>
            <person name="Morand S.C."/>
            <person name="Bertignac M."/>
            <person name="Iltis A."/>
            <person name="Kolder I."/>
            <person name="Pirovano W."/>
            <person name="Jourdain R."/>
            <person name="Clavaud C."/>
        </authorList>
    </citation>
    <scope>NUCLEOTIDE SEQUENCE [LARGE SCALE GENOMIC DNA]</scope>
    <source>
        <strain evidence="2 3">CBS 7877</strain>
    </source>
</reference>
<feature type="region of interest" description="Disordered" evidence="1">
    <location>
        <begin position="142"/>
        <end position="168"/>
    </location>
</feature>
<organism evidence="2 3">
    <name type="scientific">Malassezia restricta (strain ATCC 96810 / NBRC 103918 / CBS 7877)</name>
    <name type="common">Seborrheic dermatitis infection agent</name>
    <dbReference type="NCBI Taxonomy" id="425264"/>
    <lineage>
        <taxon>Eukaryota</taxon>
        <taxon>Fungi</taxon>
        <taxon>Dikarya</taxon>
        <taxon>Basidiomycota</taxon>
        <taxon>Ustilaginomycotina</taxon>
        <taxon>Malasseziomycetes</taxon>
        <taxon>Malasseziales</taxon>
        <taxon>Malasseziaceae</taxon>
        <taxon>Malassezia</taxon>
    </lineage>
</organism>
<name>A0A3G2S484_MALR7</name>
<evidence type="ECO:0000256" key="1">
    <source>
        <dbReference type="SAM" id="MobiDB-lite"/>
    </source>
</evidence>
<protein>
    <submittedName>
        <fullName evidence="2">Uncharacterized protein</fullName>
    </submittedName>
</protein>
<sequence>MVTVVIEEVGDTDSSMLSVAPSSISESDDPSSLLYLLDTAQEDQLDALLEDDVFATAMGQRMLAVSGQEVDDSLLSLGQLLLSRPSSSSLQAFRAQHPRRFTPYRQRGETYLLPQLRDWDLSEEHTTYHVLPGGYITAVGYAEEDEDNDKEEEEDKEEEDEEEEDEEDLILQDDDDYMDWLGEQLLNRKSGAPMWVIDAVHESPDDETAYTLWEASDGAYSPMWTTRDGSEDGILSPCATSPNERPRKSMRGTW</sequence>
<evidence type="ECO:0000313" key="2">
    <source>
        <dbReference type="EMBL" id="AYO42825.1"/>
    </source>
</evidence>
<dbReference type="VEuPathDB" id="FungiDB:DNF11_1875"/>
<feature type="region of interest" description="Disordered" evidence="1">
    <location>
        <begin position="220"/>
        <end position="254"/>
    </location>
</feature>
<keyword evidence="3" id="KW-1185">Reference proteome</keyword>
<dbReference type="EMBL" id="CP033150">
    <property type="protein sequence ID" value="AYO42825.1"/>
    <property type="molecule type" value="Genomic_DNA"/>
</dbReference>
<evidence type="ECO:0000313" key="3">
    <source>
        <dbReference type="Proteomes" id="UP000269793"/>
    </source>
</evidence>
<gene>
    <name evidence="2" type="ORF">DNF11_1875</name>
</gene>
<dbReference type="Proteomes" id="UP000269793">
    <property type="component" value="Chromosome III"/>
</dbReference>
<dbReference type="OrthoDB" id="3360971at2759"/>
<dbReference type="AlphaFoldDB" id="A0A3G2S484"/>
<proteinExistence type="predicted"/>
<accession>A0A3G2S484</accession>